<dbReference type="OMA" id="ASWYENE"/>
<dbReference type="Pfam" id="PF23622">
    <property type="entry name" value="LRR_At1g61320_AtMIF1"/>
    <property type="match status" value="1"/>
</dbReference>
<reference evidence="3" key="2">
    <citation type="submission" date="2013-04" db="UniProtKB">
        <authorList>
            <consortium name="EnsemblPlants"/>
        </authorList>
    </citation>
    <scope>IDENTIFICATION</scope>
</reference>
<protein>
    <recommendedName>
        <fullName evidence="2">At1g61320/AtMIF1 LRR domain-containing protein</fullName>
    </recommendedName>
</protein>
<evidence type="ECO:0000259" key="2">
    <source>
        <dbReference type="Pfam" id="PF23622"/>
    </source>
</evidence>
<dbReference type="eggNOG" id="ENOG502RYMX">
    <property type="taxonomic scope" value="Eukaryota"/>
</dbReference>
<organism evidence="3">
    <name type="scientific">Oryza brachyantha</name>
    <name type="common">malo sina</name>
    <dbReference type="NCBI Taxonomy" id="4533"/>
    <lineage>
        <taxon>Eukaryota</taxon>
        <taxon>Viridiplantae</taxon>
        <taxon>Streptophyta</taxon>
        <taxon>Embryophyta</taxon>
        <taxon>Tracheophyta</taxon>
        <taxon>Spermatophyta</taxon>
        <taxon>Magnoliopsida</taxon>
        <taxon>Liliopsida</taxon>
        <taxon>Poales</taxon>
        <taxon>Poaceae</taxon>
        <taxon>BOP clade</taxon>
        <taxon>Oryzoideae</taxon>
        <taxon>Oryzeae</taxon>
        <taxon>Oryzinae</taxon>
        <taxon>Oryza</taxon>
    </lineage>
</organism>
<dbReference type="AlphaFoldDB" id="J3M978"/>
<evidence type="ECO:0000256" key="1">
    <source>
        <dbReference type="SAM" id="MobiDB-lite"/>
    </source>
</evidence>
<feature type="domain" description="At1g61320/AtMIF1 LRR" evidence="2">
    <location>
        <begin position="121"/>
        <end position="508"/>
    </location>
</feature>
<dbReference type="PANTHER" id="PTHR34145:SF41">
    <property type="entry name" value="OS02G0729251 PROTEIN"/>
    <property type="match status" value="1"/>
</dbReference>
<dbReference type="InterPro" id="IPR032675">
    <property type="entry name" value="LRR_dom_sf"/>
</dbReference>
<dbReference type="EnsemblPlants" id="OB05G31520.1">
    <property type="protein sequence ID" value="OB05G31520.1"/>
    <property type="gene ID" value="OB05G31520"/>
</dbReference>
<reference evidence="3" key="1">
    <citation type="journal article" date="2013" name="Nat. Commun.">
        <title>Whole-genome sequencing of Oryza brachyantha reveals mechanisms underlying Oryza genome evolution.</title>
        <authorList>
            <person name="Chen J."/>
            <person name="Huang Q."/>
            <person name="Gao D."/>
            <person name="Wang J."/>
            <person name="Lang Y."/>
            <person name="Liu T."/>
            <person name="Li B."/>
            <person name="Bai Z."/>
            <person name="Luis Goicoechea J."/>
            <person name="Liang C."/>
            <person name="Chen C."/>
            <person name="Zhang W."/>
            <person name="Sun S."/>
            <person name="Liao Y."/>
            <person name="Zhang X."/>
            <person name="Yang L."/>
            <person name="Song C."/>
            <person name="Wang M."/>
            <person name="Shi J."/>
            <person name="Liu G."/>
            <person name="Liu J."/>
            <person name="Zhou H."/>
            <person name="Zhou W."/>
            <person name="Yu Q."/>
            <person name="An N."/>
            <person name="Chen Y."/>
            <person name="Cai Q."/>
            <person name="Wang B."/>
            <person name="Liu B."/>
            <person name="Min J."/>
            <person name="Huang Y."/>
            <person name="Wu H."/>
            <person name="Li Z."/>
            <person name="Zhang Y."/>
            <person name="Yin Y."/>
            <person name="Song W."/>
            <person name="Jiang J."/>
            <person name="Jackson S.A."/>
            <person name="Wing R.A."/>
            <person name="Wang J."/>
            <person name="Chen M."/>
        </authorList>
    </citation>
    <scope>NUCLEOTIDE SEQUENCE [LARGE SCALE GENOMIC DNA]</scope>
    <source>
        <strain evidence="3">cv. IRGC 101232</strain>
    </source>
</reference>
<sequence length="515" mass="58868">MAPEQERRRRRQVQARVEDGSVASLSGKRKESPCQPEDDNQGVKRTRNLWTMLTEDIWYHIHSFLPIQDAARAACVLHTFLRSWRHRPNLFFSKIELGLNGNLLESGKVVRELDEIVDHTMKNHSGIGLRTFGLSYHNSIDNSYLDRWLQIAITPAIEELVLTLYPEYKAKYYNIPFSLLFNRGGSSIKHLRLSYCAFRPTSGLNCLQRLHLCEVRITGYELGCLLSNSFALEHLKLTRCKELNYLKIPCMLQRLTKMTVFECKALQVIEIKAPNLSTFDYDGNLARLSDGGLLPVKNLHLSSYYQHDIIPYAYAKLPSTAPNIETLTMCSARERFGMQISPSRFLHLKFLMISLTIYSGVFSRSYDYLSLAYFLNASPVLETFTLTVSQTVKHEMTSADSSHLRQIPGHCYGNLKNVKIIGFCSAKSMIELTTHIIENAASLERLTLDTICDDYENPDRQSVHEIGECSPIYRHMIREAEIALLAIRRYVADKVPSTVKFDVLKPCSWCHAGKV</sequence>
<dbReference type="InterPro" id="IPR053772">
    <property type="entry name" value="At1g61320/At1g61330-like"/>
</dbReference>
<dbReference type="SUPFAM" id="SSF81383">
    <property type="entry name" value="F-box domain"/>
    <property type="match status" value="1"/>
</dbReference>
<dbReference type="InterPro" id="IPR036047">
    <property type="entry name" value="F-box-like_dom_sf"/>
</dbReference>
<name>J3M978_ORYBR</name>
<accession>J3M978</accession>
<proteinExistence type="predicted"/>
<dbReference type="InterPro" id="IPR055357">
    <property type="entry name" value="LRR_At1g61320_AtMIF1"/>
</dbReference>
<dbReference type="Proteomes" id="UP000006038">
    <property type="component" value="Chromosome 5"/>
</dbReference>
<dbReference type="Gene3D" id="3.80.10.10">
    <property type="entry name" value="Ribonuclease Inhibitor"/>
    <property type="match status" value="1"/>
</dbReference>
<dbReference type="HOGENOM" id="CLU_010721_4_2_1"/>
<evidence type="ECO:0000313" key="3">
    <source>
        <dbReference type="EnsemblPlants" id="OB05G31520.1"/>
    </source>
</evidence>
<dbReference type="PANTHER" id="PTHR34145">
    <property type="entry name" value="OS02G0105600 PROTEIN"/>
    <property type="match status" value="1"/>
</dbReference>
<dbReference type="Gramene" id="OB05G31520.1">
    <property type="protein sequence ID" value="OB05G31520.1"/>
    <property type="gene ID" value="OB05G31520"/>
</dbReference>
<keyword evidence="4" id="KW-1185">Reference proteome</keyword>
<feature type="region of interest" description="Disordered" evidence="1">
    <location>
        <begin position="1"/>
        <end position="42"/>
    </location>
</feature>
<dbReference type="SUPFAM" id="SSF52047">
    <property type="entry name" value="RNI-like"/>
    <property type="match status" value="1"/>
</dbReference>
<evidence type="ECO:0000313" key="4">
    <source>
        <dbReference type="Proteomes" id="UP000006038"/>
    </source>
</evidence>